<feature type="transmembrane region" description="Helical" evidence="2">
    <location>
        <begin position="122"/>
        <end position="145"/>
    </location>
</feature>
<feature type="compositionally biased region" description="Polar residues" evidence="1">
    <location>
        <begin position="359"/>
        <end position="384"/>
    </location>
</feature>
<evidence type="ECO:0000256" key="1">
    <source>
        <dbReference type="SAM" id="MobiDB-lite"/>
    </source>
</evidence>
<gene>
    <name evidence="3" type="ORF">J3U88_18990</name>
</gene>
<name>A0A8J7U6N5_9BACT</name>
<dbReference type="Proteomes" id="UP000664417">
    <property type="component" value="Unassembled WGS sequence"/>
</dbReference>
<feature type="compositionally biased region" description="Polar residues" evidence="1">
    <location>
        <begin position="616"/>
        <end position="629"/>
    </location>
</feature>
<feature type="compositionally biased region" description="Basic and acidic residues" evidence="1">
    <location>
        <begin position="296"/>
        <end position="313"/>
    </location>
</feature>
<feature type="compositionally biased region" description="Basic and acidic residues" evidence="1">
    <location>
        <begin position="507"/>
        <end position="520"/>
    </location>
</feature>
<reference evidence="3" key="1">
    <citation type="submission" date="2021-03" db="EMBL/GenBank/DDBJ databases">
        <authorList>
            <person name="Wang G."/>
        </authorList>
    </citation>
    <scope>NUCLEOTIDE SEQUENCE</scope>
    <source>
        <strain evidence="3">KCTC 12899</strain>
    </source>
</reference>
<dbReference type="RefSeq" id="WP_207860526.1">
    <property type="nucleotide sequence ID" value="NZ_JAFREP010000018.1"/>
</dbReference>
<feature type="transmembrane region" description="Helical" evidence="2">
    <location>
        <begin position="254"/>
        <end position="272"/>
    </location>
</feature>
<feature type="transmembrane region" description="Helical" evidence="2">
    <location>
        <begin position="77"/>
        <end position="95"/>
    </location>
</feature>
<keyword evidence="2" id="KW-0472">Membrane</keyword>
<feature type="region of interest" description="Disordered" evidence="1">
    <location>
        <begin position="287"/>
        <end position="660"/>
    </location>
</feature>
<keyword evidence="4" id="KW-1185">Reference proteome</keyword>
<evidence type="ECO:0000256" key="2">
    <source>
        <dbReference type="SAM" id="Phobius"/>
    </source>
</evidence>
<protein>
    <submittedName>
        <fullName evidence="3">Uncharacterized protein</fullName>
    </submittedName>
</protein>
<keyword evidence="2" id="KW-0812">Transmembrane</keyword>
<feature type="compositionally biased region" description="Gly residues" evidence="1">
    <location>
        <begin position="564"/>
        <end position="585"/>
    </location>
</feature>
<feature type="transmembrane region" description="Helical" evidence="2">
    <location>
        <begin position="51"/>
        <end position="71"/>
    </location>
</feature>
<dbReference type="EMBL" id="JAFREP010000018">
    <property type="protein sequence ID" value="MBO1320571.1"/>
    <property type="molecule type" value="Genomic_DNA"/>
</dbReference>
<feature type="compositionally biased region" description="Basic and acidic residues" evidence="1">
    <location>
        <begin position="441"/>
        <end position="454"/>
    </location>
</feature>
<proteinExistence type="predicted"/>
<keyword evidence="2" id="KW-1133">Transmembrane helix</keyword>
<comment type="caution">
    <text evidence="3">The sequence shown here is derived from an EMBL/GenBank/DDBJ whole genome shotgun (WGS) entry which is preliminary data.</text>
</comment>
<accession>A0A8J7U6N5</accession>
<evidence type="ECO:0000313" key="3">
    <source>
        <dbReference type="EMBL" id="MBO1320571.1"/>
    </source>
</evidence>
<organism evidence="3 4">
    <name type="scientific">Acanthopleuribacter pedis</name>
    <dbReference type="NCBI Taxonomy" id="442870"/>
    <lineage>
        <taxon>Bacteria</taxon>
        <taxon>Pseudomonadati</taxon>
        <taxon>Acidobacteriota</taxon>
        <taxon>Holophagae</taxon>
        <taxon>Acanthopleuribacterales</taxon>
        <taxon>Acanthopleuribacteraceae</taxon>
        <taxon>Acanthopleuribacter</taxon>
    </lineage>
</organism>
<evidence type="ECO:0000313" key="4">
    <source>
        <dbReference type="Proteomes" id="UP000664417"/>
    </source>
</evidence>
<dbReference type="AlphaFoldDB" id="A0A8J7U6N5"/>
<sequence length="683" mass="71775">MSSLIERLQLNHAVTNLHRFGSFVLDQSRQTGRGFVRLFAAVRVLGQRGSALQWTAMVTSVFLFAGLVLALPIFALWLLRLVLLGFLAVGLWYGTRLRRSAAVVRANKAPVYQRIEHHARAYAAWFGLLQVGLPLLPLLLANLLLLEGRFSLLPLLVAAAAVGAAAYACTGWGRRPDLLGICWQQERLFSSGAAWHVGLRYQQAARADLAADNSRLQHLANLMERADPSQQIPRLPMFTNGPLRGEVRLRLPRLLLVQLLAILLILPPLLWFEPAWIPGDFWPQPNAQNVLGTPGDPDRQSEAKDDSEQREAQQEGGGLPGDQTAPGDAAGGRNEGEGQSEQGETRDGQSDDSGSSDQNSKPQKNGESANKNSPSSQNQQGRKNASQGGGSGESAEQQRPESGDGTPQKGEAGPNGQATEQRPPADASRDEASDQGNPSASDEHQPGDTSRDQTGEGSGDPSGDQRQSGDQPSDPGEKSAQEPGQNQGNPSEDAAENGETTETTGGDAEKGSPSDGEKAEPGSPSGQQSGAEPNGDAPAQPPGSSDGGPSGAGNPSEEAPTKGEGSGGNGAGQGSGDQAGGGSGGEITISEAEAVVADVPRAGDQTIEIDIPPMMQSGNGDSNPDSNAETPEPTPKERRRVAYREGRRATETGGATQPLPAWVAELLKDHRAVNAPNQPSKKQ</sequence>
<feature type="compositionally biased region" description="Low complexity" evidence="1">
    <location>
        <begin position="497"/>
        <end position="506"/>
    </location>
</feature>
<feature type="compositionally biased region" description="Basic and acidic residues" evidence="1">
    <location>
        <begin position="634"/>
        <end position="650"/>
    </location>
</feature>
<feature type="transmembrane region" description="Helical" evidence="2">
    <location>
        <begin position="151"/>
        <end position="169"/>
    </location>
</feature>